<evidence type="ECO:0000256" key="3">
    <source>
        <dbReference type="ARBA" id="ARBA00023136"/>
    </source>
</evidence>
<dbReference type="InterPro" id="IPR036179">
    <property type="entry name" value="Ig-like_dom_sf"/>
</dbReference>
<dbReference type="InterPro" id="IPR050671">
    <property type="entry name" value="CD300_family_receptors"/>
</dbReference>
<dbReference type="EMBL" id="AYCK01030015">
    <property type="status" value="NOT_ANNOTATED_CDS"/>
    <property type="molecule type" value="Genomic_DNA"/>
</dbReference>
<keyword evidence="3 4" id="KW-0472">Membrane</keyword>
<evidence type="ECO:0000259" key="5">
    <source>
        <dbReference type="Pfam" id="PF07686"/>
    </source>
</evidence>
<evidence type="ECO:0000313" key="7">
    <source>
        <dbReference type="Proteomes" id="UP000028760"/>
    </source>
</evidence>
<dbReference type="PANTHER" id="PTHR11860">
    <property type="entry name" value="POLYMERIC-IMMUNOGLOBULIN RECEPTOR"/>
    <property type="match status" value="1"/>
</dbReference>
<dbReference type="Ensembl" id="ENSPFOT00000024501.1">
    <property type="protein sequence ID" value="ENSPFOP00000023904.1"/>
    <property type="gene ID" value="ENSPFOG00000022436.1"/>
</dbReference>
<dbReference type="PANTHER" id="PTHR11860:SF87">
    <property type="entry name" value="CMRF35-LIKE MOLECULE 8"/>
    <property type="match status" value="1"/>
</dbReference>
<evidence type="ECO:0000256" key="4">
    <source>
        <dbReference type="SAM" id="Phobius"/>
    </source>
</evidence>
<dbReference type="GO" id="GO:0005886">
    <property type="term" value="C:plasma membrane"/>
    <property type="evidence" value="ECO:0007669"/>
    <property type="project" value="TreeGrafter"/>
</dbReference>
<sequence length="206" mass="23217">MFFSSSALQDGETVGTYRGKEGGSITVRCEFGYYGEKRFLCKETCEGKNILIETIKDRDQRGRVSIRYEGRNIFLYDFLHVSITDLKPSDSGRYLCRSDTWKGILYDHFNLVVTEDSSKWTPRPFIGSTFLFPSETIKPSENKATASGSSSVYVGRCCPADPLVYVGLVLVVLIVLLAAALLIFFQRKNFGHQKGPPEETEYVNFS</sequence>
<evidence type="ECO:0000313" key="6">
    <source>
        <dbReference type="Ensembl" id="ENSPFOP00000023904.1"/>
    </source>
</evidence>
<dbReference type="GeneTree" id="ENSGT01070000254036"/>
<accession>A0A096LXL3</accession>
<reference evidence="6" key="2">
    <citation type="submission" date="2025-08" db="UniProtKB">
        <authorList>
            <consortium name="Ensembl"/>
        </authorList>
    </citation>
    <scope>IDENTIFICATION</scope>
</reference>
<keyword evidence="2 4" id="KW-0812">Transmembrane</keyword>
<dbReference type="AlphaFoldDB" id="A0A096LXL3"/>
<dbReference type="InterPro" id="IPR013106">
    <property type="entry name" value="Ig_V-set"/>
</dbReference>
<dbReference type="Proteomes" id="UP000028760">
    <property type="component" value="Unassembled WGS sequence"/>
</dbReference>
<dbReference type="GO" id="GO:0004888">
    <property type="term" value="F:transmembrane signaling receptor activity"/>
    <property type="evidence" value="ECO:0007669"/>
    <property type="project" value="TreeGrafter"/>
</dbReference>
<name>A0A096LXL3_POEFO</name>
<reference evidence="7" key="1">
    <citation type="submission" date="2013-10" db="EMBL/GenBank/DDBJ databases">
        <authorList>
            <person name="Schartl M."/>
            <person name="Warren W."/>
        </authorList>
    </citation>
    <scope>NUCLEOTIDE SEQUENCE [LARGE SCALE GENOMIC DNA]</scope>
    <source>
        <strain evidence="7">female</strain>
    </source>
</reference>
<protein>
    <recommendedName>
        <fullName evidence="5">Immunoglobulin V-set domain-containing protein</fullName>
    </recommendedName>
</protein>
<feature type="transmembrane region" description="Helical" evidence="4">
    <location>
        <begin position="163"/>
        <end position="185"/>
    </location>
</feature>
<proteinExistence type="predicted"/>
<dbReference type="SUPFAM" id="SSF48726">
    <property type="entry name" value="Immunoglobulin"/>
    <property type="match status" value="1"/>
</dbReference>
<evidence type="ECO:0000256" key="2">
    <source>
        <dbReference type="ARBA" id="ARBA00022692"/>
    </source>
</evidence>
<feature type="domain" description="Immunoglobulin V-set" evidence="5">
    <location>
        <begin position="18"/>
        <end position="100"/>
    </location>
</feature>
<dbReference type="InterPro" id="IPR013783">
    <property type="entry name" value="Ig-like_fold"/>
</dbReference>
<dbReference type="Pfam" id="PF07686">
    <property type="entry name" value="V-set"/>
    <property type="match status" value="1"/>
</dbReference>
<comment type="subcellular location">
    <subcellularLocation>
        <location evidence="1">Membrane</location>
    </subcellularLocation>
</comment>
<organism evidence="6 7">
    <name type="scientific">Poecilia formosa</name>
    <name type="common">Amazon molly</name>
    <name type="synonym">Limia formosa</name>
    <dbReference type="NCBI Taxonomy" id="48698"/>
    <lineage>
        <taxon>Eukaryota</taxon>
        <taxon>Metazoa</taxon>
        <taxon>Chordata</taxon>
        <taxon>Craniata</taxon>
        <taxon>Vertebrata</taxon>
        <taxon>Euteleostomi</taxon>
        <taxon>Actinopterygii</taxon>
        <taxon>Neopterygii</taxon>
        <taxon>Teleostei</taxon>
        <taxon>Neoteleostei</taxon>
        <taxon>Acanthomorphata</taxon>
        <taxon>Ovalentaria</taxon>
        <taxon>Atherinomorphae</taxon>
        <taxon>Cyprinodontiformes</taxon>
        <taxon>Poeciliidae</taxon>
        <taxon>Poeciliinae</taxon>
        <taxon>Poecilia</taxon>
    </lineage>
</organism>
<dbReference type="OMA" id="WENCEEK"/>
<reference evidence="6" key="3">
    <citation type="submission" date="2025-09" db="UniProtKB">
        <authorList>
            <consortium name="Ensembl"/>
        </authorList>
    </citation>
    <scope>IDENTIFICATION</scope>
</reference>
<keyword evidence="7" id="KW-1185">Reference proteome</keyword>
<evidence type="ECO:0000256" key="1">
    <source>
        <dbReference type="ARBA" id="ARBA00004370"/>
    </source>
</evidence>
<keyword evidence="4" id="KW-1133">Transmembrane helix</keyword>
<dbReference type="Gene3D" id="2.60.40.10">
    <property type="entry name" value="Immunoglobulins"/>
    <property type="match status" value="1"/>
</dbReference>